<comment type="function">
    <text evidence="8">Involved in the biosynthesis of the chorismate, which leads to the biosynthesis of aromatic amino acids. Catalyzes the reversible NADPH linked reduction of 3-dehydroshikimate (DHSA) to yield shikimate (SA).</text>
</comment>
<dbReference type="InterPro" id="IPR011342">
    <property type="entry name" value="Shikimate_DH"/>
</dbReference>
<feature type="domain" description="Shikimate dehydrogenase substrate binding N-terminal" evidence="10">
    <location>
        <begin position="14"/>
        <end position="96"/>
    </location>
</feature>
<dbReference type="GO" id="GO:0050661">
    <property type="term" value="F:NADP binding"/>
    <property type="evidence" value="ECO:0007669"/>
    <property type="project" value="InterPro"/>
</dbReference>
<dbReference type="InterPro" id="IPR046346">
    <property type="entry name" value="Aminoacid_DH-like_N_sf"/>
</dbReference>
<dbReference type="EMBL" id="JAJEPV010000009">
    <property type="protein sequence ID" value="MCC2119027.1"/>
    <property type="molecule type" value="Genomic_DNA"/>
</dbReference>
<comment type="pathway">
    <text evidence="1 8">Metabolic intermediate biosynthesis; chorismate biosynthesis; chorismate from D-erythrose 4-phosphate and phosphoenolpyruvate: step 4/7.</text>
</comment>
<dbReference type="Gene3D" id="3.40.50.10860">
    <property type="entry name" value="Leucine Dehydrogenase, chain A, domain 1"/>
    <property type="match status" value="1"/>
</dbReference>
<evidence type="ECO:0000256" key="2">
    <source>
        <dbReference type="ARBA" id="ARBA00012962"/>
    </source>
</evidence>
<dbReference type="SUPFAM" id="SSF51735">
    <property type="entry name" value="NAD(P)-binding Rossmann-fold domains"/>
    <property type="match status" value="1"/>
</dbReference>
<dbReference type="CDD" id="cd01065">
    <property type="entry name" value="NAD_bind_Shikimate_DH"/>
    <property type="match status" value="1"/>
</dbReference>
<keyword evidence="3 8" id="KW-0028">Amino-acid biosynthesis</keyword>
<dbReference type="GO" id="GO:0019632">
    <property type="term" value="P:shikimate metabolic process"/>
    <property type="evidence" value="ECO:0007669"/>
    <property type="project" value="InterPro"/>
</dbReference>
<feature type="binding site" evidence="8">
    <location>
        <position position="232"/>
    </location>
    <ligand>
        <name>NADP(+)</name>
        <dbReference type="ChEBI" id="CHEBI:58349"/>
    </ligand>
</feature>
<protein>
    <recommendedName>
        <fullName evidence="2 8">Shikimate dehydrogenase (NADP(+))</fullName>
        <shortName evidence="8">SDH</shortName>
        <ecNumber evidence="2 8">1.1.1.25</ecNumber>
    </recommendedName>
</protein>
<dbReference type="NCBIfam" id="TIGR00507">
    <property type="entry name" value="aroE"/>
    <property type="match status" value="1"/>
</dbReference>
<dbReference type="Gene3D" id="3.40.50.720">
    <property type="entry name" value="NAD(P)-binding Rossmann-like Domain"/>
    <property type="match status" value="1"/>
</dbReference>
<keyword evidence="13" id="KW-1185">Reference proteome</keyword>
<dbReference type="InterPro" id="IPR006151">
    <property type="entry name" value="Shikm_DH/Glu-tRNA_Rdtase"/>
</dbReference>
<feature type="binding site" evidence="8">
    <location>
        <position position="262"/>
    </location>
    <ligand>
        <name>shikimate</name>
        <dbReference type="ChEBI" id="CHEBI:36208"/>
    </ligand>
</feature>
<sequence length="297" mass="32642">MLNDINGYTRTCGLIGNPVEHTLSPVIHNTLSMVLGKNLAYVPFHVETGRLEDAVKGAFALNLLGINVTVPYKSDVIPYLDDIDPLASNIGAVNTLVRTEKGYKGYNTDMPGLYRAMCEDGVKVKGQKVLILGAGGVARAVAMMLLDKGAKEAIILNRTVEKAQSIADEVNHLTGKKRKFAKALSIDAYDTLPEGERYLAIQATSVGMYPDCDAAVIEDPTFYKRVHTGYDLIFNPPKTRFMELVEAQGGEAYNGAKMLLYQGIIAFELWTGCQVEPWLADKVYERMQKAKKTEDGK</sequence>
<keyword evidence="6 8" id="KW-0057">Aromatic amino acid biosynthesis</keyword>
<evidence type="ECO:0000256" key="7">
    <source>
        <dbReference type="ARBA" id="ARBA00049442"/>
    </source>
</evidence>
<dbReference type="InterPro" id="IPR036291">
    <property type="entry name" value="NAD(P)-bd_dom_sf"/>
</dbReference>
<feature type="binding site" evidence="8">
    <location>
        <begin position="22"/>
        <end position="24"/>
    </location>
    <ligand>
        <name>shikimate</name>
        <dbReference type="ChEBI" id="CHEBI:36208"/>
    </ligand>
</feature>
<dbReference type="EC" id="1.1.1.25" evidence="2 8"/>
<comment type="catalytic activity">
    <reaction evidence="7 8">
        <text>shikimate + NADP(+) = 3-dehydroshikimate + NADPH + H(+)</text>
        <dbReference type="Rhea" id="RHEA:17737"/>
        <dbReference type="ChEBI" id="CHEBI:15378"/>
        <dbReference type="ChEBI" id="CHEBI:16630"/>
        <dbReference type="ChEBI" id="CHEBI:36208"/>
        <dbReference type="ChEBI" id="CHEBI:57783"/>
        <dbReference type="ChEBI" id="CHEBI:58349"/>
        <dbReference type="EC" id="1.1.1.25"/>
    </reaction>
</comment>
<dbReference type="Proteomes" id="UP001197795">
    <property type="component" value="Unassembled WGS sequence"/>
</dbReference>
<evidence type="ECO:0000256" key="3">
    <source>
        <dbReference type="ARBA" id="ARBA00022605"/>
    </source>
</evidence>
<evidence type="ECO:0000256" key="6">
    <source>
        <dbReference type="ARBA" id="ARBA00023141"/>
    </source>
</evidence>
<feature type="binding site" evidence="8">
    <location>
        <position position="255"/>
    </location>
    <ligand>
        <name>NADP(+)</name>
        <dbReference type="ChEBI" id="CHEBI:58349"/>
    </ligand>
</feature>
<accession>A0AAE3D6Y8</accession>
<feature type="binding site" evidence="8">
    <location>
        <begin position="157"/>
        <end position="162"/>
    </location>
    <ligand>
        <name>NADP(+)</name>
        <dbReference type="ChEBI" id="CHEBI:58349"/>
    </ligand>
</feature>
<dbReference type="Pfam" id="PF01488">
    <property type="entry name" value="Shikimate_DH"/>
    <property type="match status" value="1"/>
</dbReference>
<dbReference type="InterPro" id="IPR041121">
    <property type="entry name" value="SDH_C"/>
</dbReference>
<evidence type="ECO:0000313" key="12">
    <source>
        <dbReference type="EMBL" id="MCC2119027.1"/>
    </source>
</evidence>
<comment type="subunit">
    <text evidence="8">Homodimer.</text>
</comment>
<comment type="caution">
    <text evidence="8">Lacks conserved residue(s) required for the propagation of feature annotation.</text>
</comment>
<gene>
    <name evidence="8 12" type="primary">aroE</name>
    <name evidence="12" type="ORF">LKD75_05365</name>
</gene>
<feature type="binding site" evidence="8">
    <location>
        <position position="109"/>
    </location>
    <ligand>
        <name>shikimate</name>
        <dbReference type="ChEBI" id="CHEBI:36208"/>
    </ligand>
</feature>
<feature type="binding site" evidence="8">
    <location>
        <position position="94"/>
    </location>
    <ligand>
        <name>shikimate</name>
        <dbReference type="ChEBI" id="CHEBI:36208"/>
    </ligand>
</feature>
<evidence type="ECO:0000256" key="4">
    <source>
        <dbReference type="ARBA" id="ARBA00022857"/>
    </source>
</evidence>
<dbReference type="GO" id="GO:0004764">
    <property type="term" value="F:shikimate 3-dehydrogenase (NADP+) activity"/>
    <property type="evidence" value="ECO:0007669"/>
    <property type="project" value="UniProtKB-UniRule"/>
</dbReference>
<dbReference type="AlphaFoldDB" id="A0AAE3D6Y8"/>
<reference evidence="12 13" key="1">
    <citation type="submission" date="2021-10" db="EMBL/GenBank/DDBJ databases">
        <title>Anaerobic single-cell dispensing facilitates the cultivation of human gut bacteria.</title>
        <authorList>
            <person name="Afrizal A."/>
        </authorList>
    </citation>
    <scope>NUCLEOTIDE SEQUENCE [LARGE SCALE GENOMIC DNA]</scope>
    <source>
        <strain evidence="12 13">CLA-AA-H273</strain>
    </source>
</reference>
<keyword evidence="4 8" id="KW-0521">NADP</keyword>
<feature type="binding site" evidence="8">
    <location>
        <begin position="133"/>
        <end position="137"/>
    </location>
    <ligand>
        <name>NADP(+)</name>
        <dbReference type="ChEBI" id="CHEBI:58349"/>
    </ligand>
</feature>
<evidence type="ECO:0000256" key="8">
    <source>
        <dbReference type="HAMAP-Rule" id="MF_00222"/>
    </source>
</evidence>
<comment type="similarity">
    <text evidence="8">Belongs to the shikimate dehydrogenase family.</text>
</comment>
<evidence type="ECO:0000259" key="9">
    <source>
        <dbReference type="Pfam" id="PF01488"/>
    </source>
</evidence>
<dbReference type="GO" id="GO:0009423">
    <property type="term" value="P:chorismate biosynthetic process"/>
    <property type="evidence" value="ECO:0007669"/>
    <property type="project" value="UniProtKB-UniRule"/>
</dbReference>
<dbReference type="Pfam" id="PF08501">
    <property type="entry name" value="Shikimate_dh_N"/>
    <property type="match status" value="1"/>
</dbReference>
<evidence type="ECO:0000259" key="11">
    <source>
        <dbReference type="Pfam" id="PF18317"/>
    </source>
</evidence>
<dbReference type="Pfam" id="PF18317">
    <property type="entry name" value="SDH_C"/>
    <property type="match status" value="1"/>
</dbReference>
<evidence type="ECO:0000313" key="13">
    <source>
        <dbReference type="Proteomes" id="UP001197795"/>
    </source>
</evidence>
<organism evidence="12 13">
    <name type="scientific">Waltera acetigignens</name>
    <dbReference type="NCBI Taxonomy" id="2981769"/>
    <lineage>
        <taxon>Bacteria</taxon>
        <taxon>Bacillati</taxon>
        <taxon>Bacillota</taxon>
        <taxon>Clostridia</taxon>
        <taxon>Lachnospirales</taxon>
        <taxon>Lachnospiraceae</taxon>
        <taxon>Waltera</taxon>
    </lineage>
</organism>
<evidence type="ECO:0000256" key="5">
    <source>
        <dbReference type="ARBA" id="ARBA00023002"/>
    </source>
</evidence>
<comment type="caution">
    <text evidence="12">The sequence shown here is derived from an EMBL/GenBank/DDBJ whole genome shotgun (WGS) entry which is preliminary data.</text>
</comment>
<dbReference type="GO" id="GO:0008652">
    <property type="term" value="P:amino acid biosynthetic process"/>
    <property type="evidence" value="ECO:0007669"/>
    <property type="project" value="UniProtKB-KW"/>
</dbReference>
<keyword evidence="5 8" id="KW-0560">Oxidoreductase</keyword>
<feature type="binding site" evidence="8">
    <location>
        <position position="69"/>
    </location>
    <ligand>
        <name>shikimate</name>
        <dbReference type="ChEBI" id="CHEBI:36208"/>
    </ligand>
</feature>
<feature type="active site" description="Proton acceptor" evidence="8">
    <location>
        <position position="73"/>
    </location>
</feature>
<dbReference type="PANTHER" id="PTHR21089">
    <property type="entry name" value="SHIKIMATE DEHYDROGENASE"/>
    <property type="match status" value="1"/>
</dbReference>
<name>A0AAE3D6Y8_9FIRM</name>
<evidence type="ECO:0000256" key="1">
    <source>
        <dbReference type="ARBA" id="ARBA00004871"/>
    </source>
</evidence>
<dbReference type="InterPro" id="IPR013708">
    <property type="entry name" value="Shikimate_DH-bd_N"/>
</dbReference>
<feature type="domain" description="Quinate/shikimate 5-dehydrogenase/glutamyl-tRNA reductase" evidence="9">
    <location>
        <begin position="123"/>
        <end position="175"/>
    </location>
</feature>
<dbReference type="RefSeq" id="WP_227732946.1">
    <property type="nucleotide sequence ID" value="NZ_JAJEPV010000009.1"/>
</dbReference>
<dbReference type="InterPro" id="IPR022893">
    <property type="entry name" value="Shikimate_DH_fam"/>
</dbReference>
<dbReference type="HAMAP" id="MF_00222">
    <property type="entry name" value="Shikimate_DH_AroE"/>
    <property type="match status" value="1"/>
</dbReference>
<feature type="domain" description="SDH C-terminal" evidence="11">
    <location>
        <begin position="255"/>
        <end position="275"/>
    </location>
</feature>
<evidence type="ECO:0000259" key="10">
    <source>
        <dbReference type="Pfam" id="PF08501"/>
    </source>
</evidence>
<dbReference type="GO" id="GO:0009073">
    <property type="term" value="P:aromatic amino acid family biosynthetic process"/>
    <property type="evidence" value="ECO:0007669"/>
    <property type="project" value="UniProtKB-KW"/>
</dbReference>
<dbReference type="PANTHER" id="PTHR21089:SF1">
    <property type="entry name" value="BIFUNCTIONAL 3-DEHYDROQUINATE DEHYDRATASE_SHIKIMATE DEHYDROGENASE, CHLOROPLASTIC"/>
    <property type="match status" value="1"/>
</dbReference>
<proteinExistence type="inferred from homology"/>
<dbReference type="SUPFAM" id="SSF53223">
    <property type="entry name" value="Aminoacid dehydrogenase-like, N-terminal domain"/>
    <property type="match status" value="1"/>
</dbReference>